<protein>
    <submittedName>
        <fullName evidence="1">Uncharacterized protein</fullName>
    </submittedName>
</protein>
<proteinExistence type="predicted"/>
<evidence type="ECO:0000313" key="1">
    <source>
        <dbReference type="EMBL" id="QHU30280.1"/>
    </source>
</evidence>
<sequence length="90" mass="9585">MKSKMLCGCIFLIAIIGFAIITKCKCEEGFTGSFAECRSRGFTTEFCVKTPAATWGVGTCLCENGSIGLQMPGFGGQCVCQPALANPIYR</sequence>
<dbReference type="EMBL" id="MN740504">
    <property type="protein sequence ID" value="QHU30280.1"/>
    <property type="molecule type" value="Genomic_DNA"/>
</dbReference>
<dbReference type="AlphaFoldDB" id="A0A6C0LIM1"/>
<organism evidence="1">
    <name type="scientific">viral metagenome</name>
    <dbReference type="NCBI Taxonomy" id="1070528"/>
    <lineage>
        <taxon>unclassified sequences</taxon>
        <taxon>metagenomes</taxon>
        <taxon>organismal metagenomes</taxon>
    </lineage>
</organism>
<name>A0A6C0LIM1_9ZZZZ</name>
<reference evidence="1" key="1">
    <citation type="journal article" date="2020" name="Nature">
        <title>Giant virus diversity and host interactions through global metagenomics.</title>
        <authorList>
            <person name="Schulz F."/>
            <person name="Roux S."/>
            <person name="Paez-Espino D."/>
            <person name="Jungbluth S."/>
            <person name="Walsh D.A."/>
            <person name="Denef V.J."/>
            <person name="McMahon K.D."/>
            <person name="Konstantinidis K.T."/>
            <person name="Eloe-Fadrosh E.A."/>
            <person name="Kyrpides N.C."/>
            <person name="Woyke T."/>
        </authorList>
    </citation>
    <scope>NUCLEOTIDE SEQUENCE</scope>
    <source>
        <strain evidence="1">GVMAG-M-3300027833-11</strain>
    </source>
</reference>
<accession>A0A6C0LIM1</accession>